<dbReference type="Pfam" id="PF13439">
    <property type="entry name" value="Glyco_transf_4"/>
    <property type="match status" value="1"/>
</dbReference>
<dbReference type="GO" id="GO:0016757">
    <property type="term" value="F:glycosyltransferase activity"/>
    <property type="evidence" value="ECO:0007669"/>
    <property type="project" value="TreeGrafter"/>
</dbReference>
<dbReference type="PANTHER" id="PTHR45947:SF3">
    <property type="entry name" value="SULFOQUINOVOSYL TRANSFERASE SQD2"/>
    <property type="match status" value="1"/>
</dbReference>
<proteinExistence type="predicted"/>
<evidence type="ECO:0000313" key="2">
    <source>
        <dbReference type="EMBL" id="KKW27961.1"/>
    </source>
</evidence>
<dbReference type="Pfam" id="PF13692">
    <property type="entry name" value="Glyco_trans_1_4"/>
    <property type="match status" value="1"/>
</dbReference>
<evidence type="ECO:0000259" key="1">
    <source>
        <dbReference type="Pfam" id="PF13439"/>
    </source>
</evidence>
<dbReference type="PANTHER" id="PTHR45947">
    <property type="entry name" value="SULFOQUINOVOSYL TRANSFERASE SQD2"/>
    <property type="match status" value="1"/>
</dbReference>
<dbReference type="Proteomes" id="UP000034185">
    <property type="component" value="Unassembled WGS sequence"/>
</dbReference>
<comment type="caution">
    <text evidence="2">The sequence shown here is derived from an EMBL/GenBank/DDBJ whole genome shotgun (WGS) entry which is preliminary data.</text>
</comment>
<dbReference type="PATRIC" id="fig|1618674.3.peg.170"/>
<gene>
    <name evidence="2" type="ORF">UY70_C0005G0025</name>
</gene>
<organism evidence="2 3">
    <name type="scientific">Candidatus Kaiserbacteria bacterium GW2011_GWB1_52_6</name>
    <dbReference type="NCBI Taxonomy" id="1618674"/>
    <lineage>
        <taxon>Bacteria</taxon>
        <taxon>Candidatus Kaiseribacteriota</taxon>
    </lineage>
</organism>
<evidence type="ECO:0000313" key="3">
    <source>
        <dbReference type="Proteomes" id="UP000034185"/>
    </source>
</evidence>
<name>A0A0G1XAF0_9BACT</name>
<dbReference type="AlphaFoldDB" id="A0A0G1XAF0"/>
<dbReference type="InterPro" id="IPR028098">
    <property type="entry name" value="Glyco_trans_4-like_N"/>
</dbReference>
<sequence>MNHRPINRILLVTDLWSLQPYGIFTVIVNLKKELERQGCVVDVLEPSRFFTVPFPLYEGVRLAIFARGGVREVIKEGNYDIVHIVTEGPLGWYARSVCRRLGVPFTTAVHGQLHLYAEAWLGRFFGRLVRNLMVRFHNAAIVTLVTTKAMHDEMCEFGLRRVAIWPLGVSDIFFERGTCPAELVKPVFMFLGRISSEKNIEEFLSLDLPGTKLVVGDGPDRKKIETRFPKVRFVGYQKGDVLVAWCSCADVLVMPSRTETFGLVMVEALVLGIPVAAHDVTGPREIVRSGVNGYLDEDLSRAAKQCLTLSPDDCRTSVQQFKWSTSAATFLSIHDSINRRDTSD</sequence>
<keyword evidence="2" id="KW-0808">Transferase</keyword>
<dbReference type="InterPro" id="IPR050194">
    <property type="entry name" value="Glycosyltransferase_grp1"/>
</dbReference>
<dbReference type="Gene3D" id="3.40.50.2000">
    <property type="entry name" value="Glycogen Phosphorylase B"/>
    <property type="match status" value="2"/>
</dbReference>
<reference evidence="2 3" key="1">
    <citation type="journal article" date="2015" name="Nature">
        <title>rRNA introns, odd ribosomes, and small enigmatic genomes across a large radiation of phyla.</title>
        <authorList>
            <person name="Brown C.T."/>
            <person name="Hug L.A."/>
            <person name="Thomas B.C."/>
            <person name="Sharon I."/>
            <person name="Castelle C.J."/>
            <person name="Singh A."/>
            <person name="Wilkins M.J."/>
            <person name="Williams K.H."/>
            <person name="Banfield J.F."/>
        </authorList>
    </citation>
    <scope>NUCLEOTIDE SEQUENCE [LARGE SCALE GENOMIC DNA]</scope>
</reference>
<dbReference type="CDD" id="cd03814">
    <property type="entry name" value="GT4-like"/>
    <property type="match status" value="1"/>
</dbReference>
<accession>A0A0G1XAF0</accession>
<feature type="domain" description="Glycosyltransferase subfamily 4-like N-terminal" evidence="1">
    <location>
        <begin position="22"/>
        <end position="169"/>
    </location>
</feature>
<protein>
    <submittedName>
        <fullName evidence="2">Glycosyltransferase</fullName>
    </submittedName>
</protein>
<dbReference type="SUPFAM" id="SSF53756">
    <property type="entry name" value="UDP-Glycosyltransferase/glycogen phosphorylase"/>
    <property type="match status" value="1"/>
</dbReference>
<dbReference type="EMBL" id="LCRA01000005">
    <property type="protein sequence ID" value="KKW27961.1"/>
    <property type="molecule type" value="Genomic_DNA"/>
</dbReference>